<keyword evidence="10" id="KW-0539">Nucleus</keyword>
<dbReference type="RefSeq" id="XP_042810554.1">
    <property type="nucleotide sequence ID" value="XM_042954620.1"/>
</dbReference>
<evidence type="ECO:0000256" key="18">
    <source>
        <dbReference type="PROSITE-ProRule" id="PRU00221"/>
    </source>
</evidence>
<dbReference type="AlphaFoldDB" id="A0A8C8XGF3"/>
<dbReference type="SMART" id="SM00667">
    <property type="entry name" value="LisH"/>
    <property type="match status" value="1"/>
</dbReference>
<dbReference type="RefSeq" id="XP_042810551.1">
    <property type="nucleotide sequence ID" value="XM_042954617.1"/>
</dbReference>
<dbReference type="RefSeq" id="XP_042810549.1">
    <property type="nucleotide sequence ID" value="XM_042954615.1"/>
</dbReference>
<dbReference type="PROSITE" id="PS50294">
    <property type="entry name" value="WD_REPEATS_REGION"/>
    <property type="match status" value="5"/>
</dbReference>
<dbReference type="PROSITE" id="PS00678">
    <property type="entry name" value="WD_REPEATS_1"/>
    <property type="match status" value="4"/>
</dbReference>
<keyword evidence="4" id="KW-0677">Repeat</keyword>
<dbReference type="RefSeq" id="XP_042810555.1">
    <property type="nucleotide sequence ID" value="XM_042954621.1"/>
</dbReference>
<dbReference type="GO" id="GO:0045944">
    <property type="term" value="P:positive regulation of transcription by RNA polymerase II"/>
    <property type="evidence" value="ECO:0007669"/>
    <property type="project" value="Ensembl"/>
</dbReference>
<dbReference type="InterPro" id="IPR036322">
    <property type="entry name" value="WD40_repeat_dom_sf"/>
</dbReference>
<evidence type="ECO:0000256" key="1">
    <source>
        <dbReference type="ARBA" id="ARBA00004123"/>
    </source>
</evidence>
<evidence type="ECO:0000256" key="14">
    <source>
        <dbReference type="ARBA" id="ARBA00074036"/>
    </source>
</evidence>
<dbReference type="FunFam" id="2.130.10.10:FF:002234">
    <property type="entry name" value="F-box-like/WD repeat-containing protein TBL1XR1"/>
    <property type="match status" value="1"/>
</dbReference>
<dbReference type="InterPro" id="IPR019775">
    <property type="entry name" value="WD40_repeat_CS"/>
</dbReference>
<dbReference type="Ensembl" id="ENSPLOT00000021327.1">
    <property type="protein sequence ID" value="ENSPLOP00000019265.1"/>
    <property type="gene ID" value="ENSPLOG00000014076.1"/>
</dbReference>
<keyword evidence="9" id="KW-0804">Transcription</keyword>
<evidence type="ECO:0000256" key="4">
    <source>
        <dbReference type="ARBA" id="ARBA00022737"/>
    </source>
</evidence>
<evidence type="ECO:0000256" key="2">
    <source>
        <dbReference type="ARBA" id="ARBA00022491"/>
    </source>
</evidence>
<dbReference type="Gene3D" id="2.130.10.10">
    <property type="entry name" value="YVTN repeat-like/Quinoprotein amine dehydrogenase"/>
    <property type="match status" value="2"/>
</dbReference>
<dbReference type="SUPFAM" id="SSF50978">
    <property type="entry name" value="WD40 repeat-like"/>
    <property type="match status" value="1"/>
</dbReference>
<comment type="similarity">
    <text evidence="11">Belongs to the WD repeat EBI family.</text>
</comment>
<gene>
    <name evidence="20" type="primary">TBL1XR1</name>
</gene>
<dbReference type="GO" id="GO:0008013">
    <property type="term" value="F:beta-catenin binding"/>
    <property type="evidence" value="ECO:0007669"/>
    <property type="project" value="Ensembl"/>
</dbReference>
<evidence type="ECO:0000256" key="9">
    <source>
        <dbReference type="ARBA" id="ARBA00023163"/>
    </source>
</evidence>
<comment type="subunit">
    <text evidence="13">Component of the N-Cor repressor complex, at least composed of NCOR1, NCOR2, HDAC3, TBL1X, TBL1XR1, CORO2A and GPS2. Probable component of some E3 ubiquitin ligase complex. Interacts with histones H2B and H4. Interacts with MECP2; bridges interaction between MECP2 and NCOR1. Interacts with USP44.</text>
</comment>
<feature type="compositionally biased region" description="Low complexity" evidence="19">
    <location>
        <begin position="114"/>
        <end position="135"/>
    </location>
</feature>
<reference evidence="20" key="1">
    <citation type="journal article" date="2019" name="bioRxiv">
        <title>Long live the king: chromosome-level assembly of the lion (Panthera leo) using linked-read, Hi-C, and long read data.</title>
        <authorList>
            <person name="Armstrong E.E."/>
            <person name="Taylor R.W."/>
            <person name="Miller D.E."/>
            <person name="Kaelin C."/>
            <person name="Barsh G."/>
            <person name="Hadly E.A."/>
            <person name="Petrov D."/>
        </authorList>
    </citation>
    <scope>NUCLEOTIDE SEQUENCE [LARGE SCALE GENOMIC DNA]</scope>
</reference>
<accession>A0A8C8XGF3</accession>
<dbReference type="GO" id="GO:0000976">
    <property type="term" value="F:transcription cis-regulatory region binding"/>
    <property type="evidence" value="ECO:0007669"/>
    <property type="project" value="Ensembl"/>
</dbReference>
<protein>
    <recommendedName>
        <fullName evidence="14">F-box-like/WD repeat-containing protein TBL1XR1</fullName>
    </recommendedName>
    <alternativeName>
        <fullName evidence="16">Nuclear receptor corepressor/HDAC3 complex subunit TBLR1</fullName>
    </alternativeName>
    <alternativeName>
        <fullName evidence="17">TBL1-related protein 1</fullName>
    </alternativeName>
    <alternativeName>
        <fullName evidence="15">Transducin beta-like 1X-related protein 1</fullName>
    </alternativeName>
</protein>
<evidence type="ECO:0000313" key="20">
    <source>
        <dbReference type="Ensembl" id="ENSPLOP00000019265.1"/>
    </source>
</evidence>
<dbReference type="InterPro" id="IPR020472">
    <property type="entry name" value="WD40_PAC1"/>
</dbReference>
<dbReference type="KEGG" id="plez:122229469"/>
<feature type="repeat" description="WD" evidence="18">
    <location>
        <begin position="165"/>
        <end position="206"/>
    </location>
</feature>
<dbReference type="InterPro" id="IPR015943">
    <property type="entry name" value="WD40/YVTN_repeat-like_dom_sf"/>
</dbReference>
<dbReference type="PRINTS" id="PR00320">
    <property type="entry name" value="GPROTEINBRPT"/>
</dbReference>
<evidence type="ECO:0000313" key="21">
    <source>
        <dbReference type="Proteomes" id="UP000694399"/>
    </source>
</evidence>
<feature type="repeat" description="WD" evidence="18">
    <location>
        <begin position="318"/>
        <end position="359"/>
    </location>
</feature>
<feature type="repeat" description="WD" evidence="18">
    <location>
        <begin position="287"/>
        <end position="308"/>
    </location>
</feature>
<dbReference type="Pfam" id="PF00400">
    <property type="entry name" value="WD40"/>
    <property type="match status" value="6"/>
</dbReference>
<keyword evidence="8" id="KW-0010">Activator</keyword>
<evidence type="ECO:0000256" key="13">
    <source>
        <dbReference type="ARBA" id="ARBA00066266"/>
    </source>
</evidence>
<feature type="repeat" description="WD" evidence="18">
    <location>
        <begin position="401"/>
        <end position="442"/>
    </location>
</feature>
<dbReference type="CTD" id="79718"/>
<dbReference type="PROSITE" id="PS50896">
    <property type="entry name" value="LISH"/>
    <property type="match status" value="1"/>
</dbReference>
<dbReference type="PANTHER" id="PTHR22846:SF40">
    <property type="entry name" value="F-BOX-LIKE_WD REPEAT-CONTAINING PROTEIN TBL1XR1"/>
    <property type="match status" value="1"/>
</dbReference>
<dbReference type="GO" id="GO:0006325">
    <property type="term" value="P:chromatin organization"/>
    <property type="evidence" value="ECO:0007669"/>
    <property type="project" value="UniProtKB-KW"/>
</dbReference>
<evidence type="ECO:0000256" key="19">
    <source>
        <dbReference type="SAM" id="MobiDB-lite"/>
    </source>
</evidence>
<organism evidence="20 21">
    <name type="scientific">Panthera leo</name>
    <name type="common">Lion</name>
    <dbReference type="NCBI Taxonomy" id="9689"/>
    <lineage>
        <taxon>Eukaryota</taxon>
        <taxon>Metazoa</taxon>
        <taxon>Chordata</taxon>
        <taxon>Craniata</taxon>
        <taxon>Vertebrata</taxon>
        <taxon>Euteleostomi</taxon>
        <taxon>Mammalia</taxon>
        <taxon>Eutheria</taxon>
        <taxon>Laurasiatheria</taxon>
        <taxon>Carnivora</taxon>
        <taxon>Feliformia</taxon>
        <taxon>Felidae</taxon>
        <taxon>Pantherinae</taxon>
        <taxon>Panthera</taxon>
    </lineage>
</organism>
<dbReference type="GeneID" id="122229469"/>
<proteinExistence type="inferred from homology"/>
<feature type="region of interest" description="Disordered" evidence="19">
    <location>
        <begin position="114"/>
        <end position="139"/>
    </location>
</feature>
<dbReference type="CDD" id="cd00200">
    <property type="entry name" value="WD40"/>
    <property type="match status" value="1"/>
</dbReference>
<evidence type="ECO:0000256" key="7">
    <source>
        <dbReference type="ARBA" id="ARBA00023015"/>
    </source>
</evidence>
<evidence type="ECO:0000256" key="8">
    <source>
        <dbReference type="ARBA" id="ARBA00023159"/>
    </source>
</evidence>
<dbReference type="InterPro" id="IPR001680">
    <property type="entry name" value="WD40_rpt"/>
</dbReference>
<dbReference type="RefSeq" id="XP_042810552.1">
    <property type="nucleotide sequence ID" value="XM_042954618.1"/>
</dbReference>
<evidence type="ECO:0000256" key="17">
    <source>
        <dbReference type="ARBA" id="ARBA00079368"/>
    </source>
</evidence>
<keyword evidence="21" id="KW-1185">Reference proteome</keyword>
<evidence type="ECO:0000256" key="12">
    <source>
        <dbReference type="ARBA" id="ARBA00058954"/>
    </source>
</evidence>
<keyword evidence="5" id="KW-0833">Ubl conjugation pathway</keyword>
<dbReference type="Proteomes" id="UP000694399">
    <property type="component" value="Chromosome D1"/>
</dbReference>
<evidence type="ECO:0000256" key="3">
    <source>
        <dbReference type="ARBA" id="ARBA00022574"/>
    </source>
</evidence>
<dbReference type="RefSeq" id="XP_042810556.1">
    <property type="nucleotide sequence ID" value="XM_042954622.1"/>
</dbReference>
<dbReference type="GO" id="GO:0042393">
    <property type="term" value="F:histone binding"/>
    <property type="evidence" value="ECO:0007669"/>
    <property type="project" value="Ensembl"/>
</dbReference>
<dbReference type="Gene3D" id="1.20.960.30">
    <property type="match status" value="1"/>
</dbReference>
<evidence type="ECO:0000256" key="10">
    <source>
        <dbReference type="ARBA" id="ARBA00023242"/>
    </source>
</evidence>
<feature type="repeat" description="WD" evidence="18">
    <location>
        <begin position="443"/>
        <end position="493"/>
    </location>
</feature>
<dbReference type="RefSeq" id="XP_042810550.1">
    <property type="nucleotide sequence ID" value="XM_042954616.1"/>
</dbReference>
<dbReference type="InterPro" id="IPR045183">
    <property type="entry name" value="Ebi-like"/>
</dbReference>
<comment type="function">
    <text evidence="12">F-box-like protein involved in the recruitment of the ubiquitin/19S proteasome complex to nuclear receptor-regulated transcription units. Plays an essential role in transcription activation mediated by nuclear receptors. Probably acts as integral component of the N-Cor corepressor complex that mediates the recruitment of the 19S proteasome complex, leading to the subsequent proteasomal degradation of N-Cor complex, thereby allowing cofactor exchange, and transcription activation.</text>
</comment>
<dbReference type="RefSeq" id="XP_042810548.1">
    <property type="nucleotide sequence ID" value="XM_042954614.1"/>
</dbReference>
<dbReference type="PANTHER" id="PTHR22846">
    <property type="entry name" value="WD40 REPEAT PROTEIN"/>
    <property type="match status" value="1"/>
</dbReference>
<name>A0A8C8XGF3_PANLE</name>
<sequence length="570" mass="61865">MSISSDEVNFLVYRYLQESGFSHSAFTFGIESHISQSNINGALVPPAALISIIQKGLQYVEAEVSINEDGTLFDGRPIESLSLIDAVMPDVVQTRQQAYRDKLAQQQAAATAAATAATNQQGSAKNGENTANGEENGAHTIANNHTDMMEVDGDVEIPPNKAVVLRGHESEVFICAWNPVSDLLASGSGDSTARIWNLSENSTSGSTQLVLRHCIREGGQDVPSNKDVTSLDWNNNKLGLPILKCGVKKNKDWPSSSQTEVQLAALQFVLQQNLCKTGGGPLCIIFLTWKSEGTLLATGSYDGFARIWTKDGNLASTLGQHKGPIFALKWNKKGNFILSAGVDKTTIIWDAHTGEAKQQFPFHSAPALDVDWQSNNTFASCSTDMCIHVCKLGQDRPIKTFQGHTNEVNAIKWDPTGNLLASCSDDMTLKIWSMKQDNCVHDLQAHNKEIYTIKWSPTGPGTNNPNANLMLASASFDSTVRLWDVDRGICIHTLTKHQEPVYSVAFSPDGRYLASGSFDKCVHIWNTQTGALVHSYRGTGGIFEVCWNAAGDKVGASASDGSVCVLDLRK</sequence>
<dbReference type="GO" id="GO:0090263">
    <property type="term" value="P:positive regulation of canonical Wnt signaling pathway"/>
    <property type="evidence" value="ECO:0007669"/>
    <property type="project" value="Ensembl"/>
</dbReference>
<evidence type="ECO:0000256" key="16">
    <source>
        <dbReference type="ARBA" id="ARBA00077397"/>
    </source>
</evidence>
<evidence type="ECO:0000256" key="11">
    <source>
        <dbReference type="ARBA" id="ARBA00025741"/>
    </source>
</evidence>
<dbReference type="GO" id="GO:0017053">
    <property type="term" value="C:transcription repressor complex"/>
    <property type="evidence" value="ECO:0007669"/>
    <property type="project" value="Ensembl"/>
</dbReference>
<dbReference type="PROSITE" id="PS50082">
    <property type="entry name" value="WD_REPEATS_2"/>
    <property type="match status" value="6"/>
</dbReference>
<reference evidence="20" key="2">
    <citation type="submission" date="2025-08" db="UniProtKB">
        <authorList>
            <consortium name="Ensembl"/>
        </authorList>
    </citation>
    <scope>IDENTIFICATION</scope>
</reference>
<keyword evidence="3 18" id="KW-0853">WD repeat</keyword>
<feature type="repeat" description="WD" evidence="18">
    <location>
        <begin position="494"/>
        <end position="535"/>
    </location>
</feature>
<dbReference type="GeneTree" id="ENSGT00940000153421"/>
<evidence type="ECO:0000256" key="15">
    <source>
        <dbReference type="ARBA" id="ARBA00076936"/>
    </source>
</evidence>
<keyword evidence="6" id="KW-0156">Chromatin regulator</keyword>
<dbReference type="GO" id="GO:0072686">
    <property type="term" value="C:mitotic spindle"/>
    <property type="evidence" value="ECO:0007669"/>
    <property type="project" value="Ensembl"/>
</dbReference>
<reference evidence="20" key="3">
    <citation type="submission" date="2025-09" db="UniProtKB">
        <authorList>
            <consortium name="Ensembl"/>
        </authorList>
    </citation>
    <scope>IDENTIFICATION</scope>
</reference>
<evidence type="ECO:0000256" key="6">
    <source>
        <dbReference type="ARBA" id="ARBA00022853"/>
    </source>
</evidence>
<dbReference type="Pfam" id="PF08513">
    <property type="entry name" value="LisH"/>
    <property type="match status" value="1"/>
</dbReference>
<dbReference type="GO" id="GO:0003714">
    <property type="term" value="F:transcription corepressor activity"/>
    <property type="evidence" value="ECO:0007669"/>
    <property type="project" value="Ensembl"/>
</dbReference>
<comment type="subcellular location">
    <subcellularLocation>
        <location evidence="1">Nucleus</location>
    </subcellularLocation>
</comment>
<dbReference type="GO" id="GO:0000118">
    <property type="term" value="C:histone deacetylase complex"/>
    <property type="evidence" value="ECO:0007669"/>
    <property type="project" value="Ensembl"/>
</dbReference>
<dbReference type="FunFam" id="1.20.960.30:FF:000001">
    <property type="entry name" value="F-box-like/WD repeat-containing protein TBL1XR1"/>
    <property type="match status" value="1"/>
</dbReference>
<evidence type="ECO:0000256" key="5">
    <source>
        <dbReference type="ARBA" id="ARBA00022786"/>
    </source>
</evidence>
<dbReference type="OMA" id="GENQPIK"/>
<dbReference type="GO" id="GO:0000122">
    <property type="term" value="P:negative regulation of transcription by RNA polymerase II"/>
    <property type="evidence" value="ECO:0007669"/>
    <property type="project" value="Ensembl"/>
</dbReference>
<keyword evidence="7" id="KW-0805">Transcription regulation</keyword>
<dbReference type="InterPro" id="IPR006594">
    <property type="entry name" value="LisH"/>
</dbReference>
<dbReference type="RefSeq" id="XP_042810553.1">
    <property type="nucleotide sequence ID" value="XM_042954619.1"/>
</dbReference>
<dbReference type="SMART" id="SM00320">
    <property type="entry name" value="WD40"/>
    <property type="match status" value="8"/>
</dbReference>
<keyword evidence="2" id="KW-0678">Repressor</keyword>